<gene>
    <name evidence="2" type="ORF">ALQ65_200291</name>
</gene>
<dbReference type="Proteomes" id="UP000271468">
    <property type="component" value="Unassembled WGS sequence"/>
</dbReference>
<keyword evidence="1" id="KW-1133">Transmembrane helix</keyword>
<feature type="transmembrane region" description="Helical" evidence="1">
    <location>
        <begin position="50"/>
        <end position="67"/>
    </location>
</feature>
<protein>
    <recommendedName>
        <fullName evidence="4">Lipoprotein</fullName>
    </recommendedName>
</protein>
<evidence type="ECO:0000313" key="2">
    <source>
        <dbReference type="EMBL" id="RMN06443.1"/>
    </source>
</evidence>
<evidence type="ECO:0008006" key="4">
    <source>
        <dbReference type="Google" id="ProtNLM"/>
    </source>
</evidence>
<dbReference type="EMBL" id="RBOV01000411">
    <property type="protein sequence ID" value="RMN06443.1"/>
    <property type="molecule type" value="Genomic_DNA"/>
</dbReference>
<evidence type="ECO:0000313" key="3">
    <source>
        <dbReference type="Proteomes" id="UP000271468"/>
    </source>
</evidence>
<sequence>MALAFVTRLGHVNHLIRLFKIFASGSHRHAFHSLWWPAAPIDLLRTGMKFIFIVLAMLVVAGCAATSKPVIQGKRGIHINCSGLSSSWAKCYDLATNACKSKAFKVIAKSGDVAEEPEDYPFGLNPAGYTSRSMIIVCKKRPALADPSPQD</sequence>
<proteinExistence type="predicted"/>
<reference evidence="2 3" key="1">
    <citation type="submission" date="2018-08" db="EMBL/GenBank/DDBJ databases">
        <title>Recombination of ecologically and evolutionarily significant loci maintains genetic cohesion in the Pseudomonas syringae species complex.</title>
        <authorList>
            <person name="Dillon M."/>
            <person name="Thakur S."/>
            <person name="Almeida R.N.D."/>
            <person name="Weir B.S."/>
            <person name="Guttman D.S."/>
        </authorList>
    </citation>
    <scope>NUCLEOTIDE SEQUENCE [LARGE SCALE GENOMIC DNA]</scope>
    <source>
        <strain evidence="2 3">ICMP 12341</strain>
    </source>
</reference>
<keyword evidence="1" id="KW-0472">Membrane</keyword>
<comment type="caution">
    <text evidence="2">The sequence shown here is derived from an EMBL/GenBank/DDBJ whole genome shotgun (WGS) entry which is preliminary data.</text>
</comment>
<organism evidence="2 3">
    <name type="scientific">Pseudomonas syringae pv. coriandricola</name>
    <dbReference type="NCBI Taxonomy" id="264453"/>
    <lineage>
        <taxon>Bacteria</taxon>
        <taxon>Pseudomonadati</taxon>
        <taxon>Pseudomonadota</taxon>
        <taxon>Gammaproteobacteria</taxon>
        <taxon>Pseudomonadales</taxon>
        <taxon>Pseudomonadaceae</taxon>
        <taxon>Pseudomonas</taxon>
    </lineage>
</organism>
<keyword evidence="1" id="KW-0812">Transmembrane</keyword>
<name>A0A3M3J7F1_9PSED</name>
<accession>A0A3M3J7F1</accession>
<evidence type="ECO:0000256" key="1">
    <source>
        <dbReference type="SAM" id="Phobius"/>
    </source>
</evidence>
<dbReference type="AlphaFoldDB" id="A0A3M3J7F1"/>